<comment type="caution">
    <text evidence="4">The sequence shown here is derived from an EMBL/GenBank/DDBJ whole genome shotgun (WGS) entry which is preliminary data.</text>
</comment>
<dbReference type="SMART" id="SM01361">
    <property type="entry name" value="A2M_recep"/>
    <property type="match status" value="1"/>
</dbReference>
<dbReference type="OrthoDB" id="9998011at2759"/>
<dbReference type="Pfam" id="PF07677">
    <property type="entry name" value="A2M_recep"/>
    <property type="match status" value="1"/>
</dbReference>
<proteinExistence type="predicted"/>
<accession>A0A8K0KV40</accession>
<dbReference type="EMBL" id="KZ312447">
    <property type="protein sequence ID" value="KAG8240281.1"/>
    <property type="molecule type" value="Genomic_DNA"/>
</dbReference>
<keyword evidence="1" id="KW-0732">Signal</keyword>
<sequence length="241" mass="26882">MSYQYNLNVTGAWPLFTLDPQVDKNSNVNHLQLSVCSGYVGGNASNMALMEVFLPSGFYVDQDSLPSLRVSPSVKRVETYNDGTSIALYFDQMMVKEYCPTISAYRTHGVAWNRPVPVIMFDYYDMSRKARVFYKPIKSNPCDLCNEDRNEPSCLLSCGISNQPLEGESGRKGGIPPSNLKYSPIKVLLLPSADAISSGIAGLYTFHSKLRNSRSLYIPHLLCSGFKLWNLLQLSNCAEHV</sequence>
<dbReference type="InterPro" id="IPR036595">
    <property type="entry name" value="A-macroglobulin_rcpt-bd_sf"/>
</dbReference>
<dbReference type="Gene3D" id="2.60.40.690">
    <property type="entry name" value="Alpha-macroglobulin, receptor-binding domain"/>
    <property type="match status" value="1"/>
</dbReference>
<dbReference type="InterPro" id="IPR009048">
    <property type="entry name" value="A-macroglobulin_rcpt-bd"/>
</dbReference>
<dbReference type="AlphaFoldDB" id="A0A8K0KV40"/>
<keyword evidence="5" id="KW-1185">Reference proteome</keyword>
<dbReference type="GO" id="GO:0005576">
    <property type="term" value="C:extracellular region"/>
    <property type="evidence" value="ECO:0007669"/>
    <property type="project" value="InterPro"/>
</dbReference>
<name>A0A8K0KV40_LADFU</name>
<protein>
    <recommendedName>
        <fullName evidence="3">Alpha-macroglobulin receptor-binding domain-containing protein</fullName>
    </recommendedName>
</protein>
<reference evidence="4" key="2">
    <citation type="submission" date="2017-10" db="EMBL/GenBank/DDBJ databases">
        <title>Ladona fulva Genome sequencing and assembly.</title>
        <authorList>
            <person name="Murali S."/>
            <person name="Richards S."/>
            <person name="Bandaranaike D."/>
            <person name="Bellair M."/>
            <person name="Blankenburg K."/>
            <person name="Chao H."/>
            <person name="Dinh H."/>
            <person name="Doddapaneni H."/>
            <person name="Dugan-Rocha S."/>
            <person name="Elkadiri S."/>
            <person name="Gnanaolivu R."/>
            <person name="Hernandez B."/>
            <person name="Skinner E."/>
            <person name="Javaid M."/>
            <person name="Lee S."/>
            <person name="Li M."/>
            <person name="Ming W."/>
            <person name="Munidasa M."/>
            <person name="Muniz J."/>
            <person name="Nguyen L."/>
            <person name="Hughes D."/>
            <person name="Osuji N."/>
            <person name="Pu L.-L."/>
            <person name="Puazo M."/>
            <person name="Qu C."/>
            <person name="Quiroz J."/>
            <person name="Raj R."/>
            <person name="Weissenberger G."/>
            <person name="Xin Y."/>
            <person name="Zou X."/>
            <person name="Han Y."/>
            <person name="Worley K."/>
            <person name="Muzny D."/>
            <person name="Gibbs R."/>
        </authorList>
    </citation>
    <scope>NUCLEOTIDE SEQUENCE</scope>
    <source>
        <strain evidence="4">Sampled in the wild</strain>
    </source>
</reference>
<gene>
    <name evidence="4" type="ORF">J437_LFUL012758</name>
</gene>
<evidence type="ECO:0000256" key="2">
    <source>
        <dbReference type="ARBA" id="ARBA00022966"/>
    </source>
</evidence>
<feature type="domain" description="Alpha-macroglobulin receptor-binding" evidence="3">
    <location>
        <begin position="45"/>
        <end position="134"/>
    </location>
</feature>
<dbReference type="PANTHER" id="PTHR11412">
    <property type="entry name" value="MACROGLOBULIN / COMPLEMENT"/>
    <property type="match status" value="1"/>
</dbReference>
<organism evidence="4 5">
    <name type="scientific">Ladona fulva</name>
    <name type="common">Scarce chaser dragonfly</name>
    <name type="synonym">Libellula fulva</name>
    <dbReference type="NCBI Taxonomy" id="123851"/>
    <lineage>
        <taxon>Eukaryota</taxon>
        <taxon>Metazoa</taxon>
        <taxon>Ecdysozoa</taxon>
        <taxon>Arthropoda</taxon>
        <taxon>Hexapoda</taxon>
        <taxon>Insecta</taxon>
        <taxon>Pterygota</taxon>
        <taxon>Palaeoptera</taxon>
        <taxon>Odonata</taxon>
        <taxon>Epiprocta</taxon>
        <taxon>Anisoptera</taxon>
        <taxon>Libelluloidea</taxon>
        <taxon>Libellulidae</taxon>
        <taxon>Ladona</taxon>
    </lineage>
</organism>
<evidence type="ECO:0000313" key="4">
    <source>
        <dbReference type="EMBL" id="KAG8240281.1"/>
    </source>
</evidence>
<keyword evidence="2" id="KW-0882">Thioester bond</keyword>
<evidence type="ECO:0000313" key="5">
    <source>
        <dbReference type="Proteomes" id="UP000792457"/>
    </source>
</evidence>
<evidence type="ECO:0000256" key="1">
    <source>
        <dbReference type="ARBA" id="ARBA00022729"/>
    </source>
</evidence>
<dbReference type="InterPro" id="IPR050473">
    <property type="entry name" value="A2M/Complement_sys"/>
</dbReference>
<dbReference type="SUPFAM" id="SSF49410">
    <property type="entry name" value="Alpha-macroglobulin receptor domain"/>
    <property type="match status" value="1"/>
</dbReference>
<dbReference type="Proteomes" id="UP000792457">
    <property type="component" value="Unassembled WGS sequence"/>
</dbReference>
<dbReference type="PANTHER" id="PTHR11412:SF136">
    <property type="entry name" value="CD109 ANTIGEN"/>
    <property type="match status" value="1"/>
</dbReference>
<evidence type="ECO:0000259" key="3">
    <source>
        <dbReference type="SMART" id="SM01361"/>
    </source>
</evidence>
<reference evidence="4" key="1">
    <citation type="submission" date="2013-04" db="EMBL/GenBank/DDBJ databases">
        <authorList>
            <person name="Qu J."/>
            <person name="Murali S.C."/>
            <person name="Bandaranaike D."/>
            <person name="Bellair M."/>
            <person name="Blankenburg K."/>
            <person name="Chao H."/>
            <person name="Dinh H."/>
            <person name="Doddapaneni H."/>
            <person name="Downs B."/>
            <person name="Dugan-Rocha S."/>
            <person name="Elkadiri S."/>
            <person name="Gnanaolivu R.D."/>
            <person name="Hernandez B."/>
            <person name="Javaid M."/>
            <person name="Jayaseelan J.C."/>
            <person name="Lee S."/>
            <person name="Li M."/>
            <person name="Ming W."/>
            <person name="Munidasa M."/>
            <person name="Muniz J."/>
            <person name="Nguyen L."/>
            <person name="Ongeri F."/>
            <person name="Osuji N."/>
            <person name="Pu L.-L."/>
            <person name="Puazo M."/>
            <person name="Qu C."/>
            <person name="Quiroz J."/>
            <person name="Raj R."/>
            <person name="Weissenberger G."/>
            <person name="Xin Y."/>
            <person name="Zou X."/>
            <person name="Han Y."/>
            <person name="Richards S."/>
            <person name="Worley K."/>
            <person name="Muzny D."/>
            <person name="Gibbs R."/>
        </authorList>
    </citation>
    <scope>NUCLEOTIDE SEQUENCE</scope>
    <source>
        <strain evidence="4">Sampled in the wild</strain>
    </source>
</reference>